<name>A0A9E8LV81_9BACI</name>
<keyword evidence="1" id="KW-0805">Transcription regulation</keyword>
<dbReference type="EMBL" id="CP106878">
    <property type="protein sequence ID" value="WAA10318.1"/>
    <property type="molecule type" value="Genomic_DNA"/>
</dbReference>
<feature type="domain" description="HTH luxR-type" evidence="3">
    <location>
        <begin position="89"/>
        <end position="129"/>
    </location>
</feature>
<dbReference type="SUPFAM" id="SSF46894">
    <property type="entry name" value="C-terminal effector domain of the bipartite response regulators"/>
    <property type="match status" value="1"/>
</dbReference>
<gene>
    <name evidence="4" type="ORF">OE104_03000</name>
</gene>
<sequence>MEKKEIEKTLKDYHWMLNSIKVMRESLNDTSQNVISQYGIEASLPKGTGKNADPVFGDVIRRQKYWKRIQKYERKIKTIQDRIHLIKDDREMEVLNWILEGKSYAWIARHMGFSERHIRRIRDAIIDKMIEKPDKPSATEKSVS</sequence>
<keyword evidence="2" id="KW-0804">Transcription</keyword>
<evidence type="ECO:0000259" key="3">
    <source>
        <dbReference type="Pfam" id="PF00196"/>
    </source>
</evidence>
<evidence type="ECO:0000313" key="5">
    <source>
        <dbReference type="Proteomes" id="UP001164718"/>
    </source>
</evidence>
<reference evidence="4" key="1">
    <citation type="submission" date="2022-09" db="EMBL/GenBank/DDBJ databases">
        <title>Complete Genomes of Fervidibacillus albus and Fervidibacillus halotolerans isolated from tidal flat sediments.</title>
        <authorList>
            <person name="Kwon K.K."/>
            <person name="Yang S.-H."/>
            <person name="Park M.J."/>
            <person name="Oh H.-M."/>
        </authorList>
    </citation>
    <scope>NUCLEOTIDE SEQUENCE</scope>
    <source>
        <strain evidence="4">MEBiC13591</strain>
    </source>
</reference>
<dbReference type="InterPro" id="IPR036388">
    <property type="entry name" value="WH-like_DNA-bd_sf"/>
</dbReference>
<dbReference type="InterPro" id="IPR000792">
    <property type="entry name" value="Tscrpt_reg_LuxR_C"/>
</dbReference>
<protein>
    <submittedName>
        <fullName evidence="4">LuxR C-terminal-related transcriptional regulator</fullName>
    </submittedName>
</protein>
<accession>A0A9E8LV81</accession>
<evidence type="ECO:0000313" key="4">
    <source>
        <dbReference type="EMBL" id="WAA10318.1"/>
    </source>
</evidence>
<dbReference type="Gene3D" id="1.10.10.10">
    <property type="entry name" value="Winged helix-like DNA-binding domain superfamily/Winged helix DNA-binding domain"/>
    <property type="match status" value="1"/>
</dbReference>
<dbReference type="GO" id="GO:0006355">
    <property type="term" value="P:regulation of DNA-templated transcription"/>
    <property type="evidence" value="ECO:0007669"/>
    <property type="project" value="InterPro"/>
</dbReference>
<dbReference type="InterPro" id="IPR016032">
    <property type="entry name" value="Sig_transdc_resp-reg_C-effctor"/>
</dbReference>
<dbReference type="KEGG" id="faf:OE104_03000"/>
<dbReference type="AlphaFoldDB" id="A0A9E8LV81"/>
<dbReference type="GO" id="GO:0003677">
    <property type="term" value="F:DNA binding"/>
    <property type="evidence" value="ECO:0007669"/>
    <property type="project" value="InterPro"/>
</dbReference>
<keyword evidence="5" id="KW-1185">Reference proteome</keyword>
<dbReference type="RefSeq" id="WP_275418102.1">
    <property type="nucleotide sequence ID" value="NZ_CP106878.1"/>
</dbReference>
<dbReference type="Pfam" id="PF00196">
    <property type="entry name" value="GerE"/>
    <property type="match status" value="1"/>
</dbReference>
<dbReference type="Proteomes" id="UP001164718">
    <property type="component" value="Chromosome"/>
</dbReference>
<evidence type="ECO:0000256" key="1">
    <source>
        <dbReference type="ARBA" id="ARBA00023015"/>
    </source>
</evidence>
<proteinExistence type="predicted"/>
<organism evidence="4 5">
    <name type="scientific">Fervidibacillus albus</name>
    <dbReference type="NCBI Taxonomy" id="2980026"/>
    <lineage>
        <taxon>Bacteria</taxon>
        <taxon>Bacillati</taxon>
        <taxon>Bacillota</taxon>
        <taxon>Bacilli</taxon>
        <taxon>Bacillales</taxon>
        <taxon>Bacillaceae</taxon>
        <taxon>Fervidibacillus</taxon>
    </lineage>
</organism>
<evidence type="ECO:0000256" key="2">
    <source>
        <dbReference type="ARBA" id="ARBA00023163"/>
    </source>
</evidence>